<dbReference type="EMBL" id="CP017479">
    <property type="protein sequence ID" value="AOW08870.1"/>
    <property type="molecule type" value="Genomic_DNA"/>
</dbReference>
<reference evidence="1 2" key="1">
    <citation type="submission" date="2016-10" db="EMBL/GenBank/DDBJ databases">
        <title>Flavobacterium gilvum sp. nov., isolated from stream water.</title>
        <authorList>
            <person name="Shin S.-K."/>
            <person name="Cho Y.-J."/>
            <person name="Yi H."/>
        </authorList>
    </citation>
    <scope>NUCLEOTIDE SEQUENCE [LARGE SCALE GENOMIC DNA]</scope>
    <source>
        <strain evidence="1 2">EM1308</strain>
    </source>
</reference>
<accession>A0AAC9I2N7</accession>
<dbReference type="AlphaFoldDB" id="A0AAC9I2N7"/>
<evidence type="ECO:0000313" key="1">
    <source>
        <dbReference type="EMBL" id="AOW08870.1"/>
    </source>
</evidence>
<dbReference type="InterPro" id="IPR032286">
    <property type="entry name" value="DUF4837"/>
</dbReference>
<protein>
    <submittedName>
        <fullName evidence="1">DUF4837 domain-containing protein</fullName>
    </submittedName>
</protein>
<dbReference type="PROSITE" id="PS51257">
    <property type="entry name" value="PROKAR_LIPOPROTEIN"/>
    <property type="match status" value="1"/>
</dbReference>
<gene>
    <name evidence="1" type="ORF">EM308_04760</name>
</gene>
<dbReference type="Pfam" id="PF16125">
    <property type="entry name" value="DUF4837"/>
    <property type="match status" value="1"/>
</dbReference>
<keyword evidence="2" id="KW-1185">Reference proteome</keyword>
<dbReference type="KEGG" id="fgl:EM308_04760"/>
<organism evidence="1 2">
    <name type="scientific">Flavobacterium gilvum</name>
    <dbReference type="NCBI Taxonomy" id="1492737"/>
    <lineage>
        <taxon>Bacteria</taxon>
        <taxon>Pseudomonadati</taxon>
        <taxon>Bacteroidota</taxon>
        <taxon>Flavobacteriia</taxon>
        <taxon>Flavobacteriales</taxon>
        <taxon>Flavobacteriaceae</taxon>
        <taxon>Flavobacterium</taxon>
    </lineage>
</organism>
<dbReference type="RefSeq" id="WP_035633384.1">
    <property type="nucleotide sequence ID" value="NZ_CP017479.1"/>
</dbReference>
<evidence type="ECO:0000313" key="2">
    <source>
        <dbReference type="Proteomes" id="UP000175968"/>
    </source>
</evidence>
<sequence>MNKIFFLFLFVSVFFSCSKNKDNFSRHSTGKINSISIVIDDQLWNGIVGDSIRNKFAGPVEGLPKEEPIFDINQYPTDVMEGFVTKSRTIIVVKKGAENHFWLQKNQYASPQNIFHITGKSVTALLELIDKHSPGIIEIIKKGEILAHQELLKDSVVVSKTIQNQFQLDLKVPKGYSFSVKNENFVWLKKEISSGSTSILVTQFPMKNFSHGGDMLSRVIKIQDSIGTVYIKGTVPDSNMYVDMSYPLYLLKTNLNDKLTYETRGTWRLKNSFMFGPFLNYLIMDSERNRIIYLEGFCYIPSQERRDYMHELESILKGVKITETK</sequence>
<dbReference type="Proteomes" id="UP000175968">
    <property type="component" value="Chromosome"/>
</dbReference>
<proteinExistence type="predicted"/>
<name>A0AAC9I2N7_9FLAO</name>